<keyword evidence="2" id="KW-1185">Reference proteome</keyword>
<protein>
    <submittedName>
        <fullName evidence="1">Uncharacterized protein</fullName>
    </submittedName>
</protein>
<dbReference type="GeneID" id="69040467"/>
<dbReference type="InParanoid" id="C0NWC1"/>
<dbReference type="Proteomes" id="UP000001631">
    <property type="component" value="Unassembled WGS sequence"/>
</dbReference>
<dbReference type="RefSeq" id="XP_045284707.1">
    <property type="nucleotide sequence ID" value="XM_045434500.1"/>
</dbReference>
<organism evidence="1 2">
    <name type="scientific">Ajellomyces capsulatus (strain G186AR / H82 / ATCC MYA-2454 / RMSCC 2432)</name>
    <name type="common">Darling's disease fungus</name>
    <name type="synonym">Histoplasma capsulatum</name>
    <dbReference type="NCBI Taxonomy" id="447093"/>
    <lineage>
        <taxon>Eukaryota</taxon>
        <taxon>Fungi</taxon>
        <taxon>Dikarya</taxon>
        <taxon>Ascomycota</taxon>
        <taxon>Pezizomycotina</taxon>
        <taxon>Eurotiomycetes</taxon>
        <taxon>Eurotiomycetidae</taxon>
        <taxon>Onygenales</taxon>
        <taxon>Ajellomycetaceae</taxon>
        <taxon>Histoplasma</taxon>
    </lineage>
</organism>
<dbReference type="AlphaFoldDB" id="C0NWC1"/>
<sequence>MVILIVRTSSSGDGILVWLLTEPPAYLPRLRVERAREQGNVGRGTDAVAFAPPTVRSNRCLEGGERRAERVWLWQRKHCDNRVSYRNTPEYVGWRRRARLFQATGHVRYRRGPV</sequence>
<dbReference type="HOGENOM" id="CLU_2120389_0_0_1"/>
<proteinExistence type="predicted"/>
<name>C0NWC1_AJECG</name>
<reference evidence="1" key="1">
    <citation type="submission" date="2009-02" db="EMBL/GenBank/DDBJ databases">
        <title>The Genome Sequence of Ajellomyces capsulatus strain G186AR.</title>
        <authorList>
            <consortium name="The Broad Institute Genome Sequencing Platform"/>
            <person name="Champion M."/>
            <person name="Cuomo C."/>
            <person name="Ma L.-J."/>
            <person name="Henn M.R."/>
            <person name="Sil A."/>
            <person name="Goldman B."/>
            <person name="Young S.K."/>
            <person name="Kodira C.D."/>
            <person name="Zeng Q."/>
            <person name="Koehrsen M."/>
            <person name="Alvarado L."/>
            <person name="Berlin A."/>
            <person name="Borenstein D."/>
            <person name="Chen Z."/>
            <person name="Engels R."/>
            <person name="Freedman E."/>
            <person name="Gellesch M."/>
            <person name="Goldberg J."/>
            <person name="Griggs A."/>
            <person name="Gujja S."/>
            <person name="Heiman D."/>
            <person name="Hepburn T."/>
            <person name="Howarth C."/>
            <person name="Jen D."/>
            <person name="Larson L."/>
            <person name="Lewis B."/>
            <person name="Mehta T."/>
            <person name="Park D."/>
            <person name="Pearson M."/>
            <person name="Roberts A."/>
            <person name="Saif S."/>
            <person name="Shea T."/>
            <person name="Shenoy N."/>
            <person name="Sisk P."/>
            <person name="Stolte C."/>
            <person name="Sykes S."/>
            <person name="Walk T."/>
            <person name="White J."/>
            <person name="Yandava C."/>
            <person name="Klein B."/>
            <person name="McEwen J.G."/>
            <person name="Puccia R."/>
            <person name="Goldman G.H."/>
            <person name="Felipe M.S."/>
            <person name="Nino-Vega G."/>
            <person name="San-Blas G."/>
            <person name="Taylor J."/>
            <person name="Mendoza L."/>
            <person name="Galagan J."/>
            <person name="Nusbaum C."/>
            <person name="Birren B."/>
        </authorList>
    </citation>
    <scope>NUCLEOTIDE SEQUENCE</scope>
    <source>
        <strain evidence="1">G186AR</strain>
    </source>
</reference>
<dbReference type="EMBL" id="GG663374">
    <property type="protein sequence ID" value="EEH04226.1"/>
    <property type="molecule type" value="Genomic_DNA"/>
</dbReference>
<evidence type="ECO:0000313" key="1">
    <source>
        <dbReference type="EMBL" id="EEH04226.1"/>
    </source>
</evidence>
<accession>C0NWC1</accession>
<evidence type="ECO:0000313" key="2">
    <source>
        <dbReference type="Proteomes" id="UP000001631"/>
    </source>
</evidence>
<gene>
    <name evidence="1" type="ORF">HCBG_07451</name>
</gene>